<evidence type="ECO:0000313" key="2">
    <source>
        <dbReference type="EMBL" id="MFD0871608.1"/>
    </source>
</evidence>
<dbReference type="RefSeq" id="WP_379290755.1">
    <property type="nucleotide sequence ID" value="NZ_JBHTIU010000085.1"/>
</dbReference>
<dbReference type="Proteomes" id="UP001597120">
    <property type="component" value="Unassembled WGS sequence"/>
</dbReference>
<dbReference type="Pfam" id="PF06452">
    <property type="entry name" value="CBM9_1"/>
    <property type="match status" value="1"/>
</dbReference>
<gene>
    <name evidence="2" type="ORF">ACFQ03_20930</name>
</gene>
<evidence type="ECO:0000259" key="1">
    <source>
        <dbReference type="Pfam" id="PF06452"/>
    </source>
</evidence>
<proteinExistence type="predicted"/>
<feature type="domain" description="Carbohydrate-binding" evidence="1">
    <location>
        <begin position="17"/>
        <end position="198"/>
    </location>
</feature>
<dbReference type="CDD" id="cd09620">
    <property type="entry name" value="CBM9_like_3"/>
    <property type="match status" value="1"/>
</dbReference>
<reference evidence="3" key="1">
    <citation type="journal article" date="2019" name="Int. J. Syst. Evol. Microbiol.">
        <title>The Global Catalogue of Microorganisms (GCM) 10K type strain sequencing project: providing services to taxonomists for standard genome sequencing and annotation.</title>
        <authorList>
            <consortium name="The Broad Institute Genomics Platform"/>
            <consortium name="The Broad Institute Genome Sequencing Center for Infectious Disease"/>
            <person name="Wu L."/>
            <person name="Ma J."/>
        </authorList>
    </citation>
    <scope>NUCLEOTIDE SEQUENCE [LARGE SCALE GENOMIC DNA]</scope>
    <source>
        <strain evidence="3">CCUG 57263</strain>
    </source>
</reference>
<dbReference type="Gene3D" id="2.60.40.1190">
    <property type="match status" value="1"/>
</dbReference>
<evidence type="ECO:0000313" key="3">
    <source>
        <dbReference type="Proteomes" id="UP001597120"/>
    </source>
</evidence>
<accession>A0ABW3DH01</accession>
<name>A0ABW3DH01_9BACL</name>
<comment type="caution">
    <text evidence="2">The sequence shown here is derived from an EMBL/GenBank/DDBJ whole genome shotgun (WGS) entry which is preliminary data.</text>
</comment>
<dbReference type="EMBL" id="JBHTIU010000085">
    <property type="protein sequence ID" value="MFD0871608.1"/>
    <property type="molecule type" value="Genomic_DNA"/>
</dbReference>
<sequence>MTERSYELDCVFVDYEDKVWERIEPAPLVDVVDGRPVREATGIKACWDDDFLYVRFDCEDSYTVATYTKRDDPLYDQDVVELFIDEEGNGSRYMEFEFSPHEVIFDAMIDNREGHITIDTEWDAEGLEVEVRTEENQRTYIIRLPLSHFWSRPEHGTTWRVNFYRIDEQRDGTREYQAWSPTGAINYHIPSRFGTLRFVRR</sequence>
<dbReference type="InterPro" id="IPR010502">
    <property type="entry name" value="Carb-bd_dom_fam9"/>
</dbReference>
<protein>
    <submittedName>
        <fullName evidence="2">Carbohydrate-binding family 9-like protein</fullName>
    </submittedName>
</protein>
<keyword evidence="3" id="KW-1185">Reference proteome</keyword>
<organism evidence="2 3">
    <name type="scientific">Paenibacillus residui</name>
    <dbReference type="NCBI Taxonomy" id="629724"/>
    <lineage>
        <taxon>Bacteria</taxon>
        <taxon>Bacillati</taxon>
        <taxon>Bacillota</taxon>
        <taxon>Bacilli</taxon>
        <taxon>Bacillales</taxon>
        <taxon>Paenibacillaceae</taxon>
        <taxon>Paenibacillus</taxon>
    </lineage>
</organism>
<dbReference type="SUPFAM" id="SSF49344">
    <property type="entry name" value="CBD9-like"/>
    <property type="match status" value="1"/>
</dbReference>